<dbReference type="PANTHER" id="PTHR47510">
    <property type="entry name" value="REVERSE TRANSCRIPTASE DOMAIN-CONTAINING PROTEIN"/>
    <property type="match status" value="1"/>
</dbReference>
<reference evidence="1" key="1">
    <citation type="submission" date="2016-05" db="EMBL/GenBank/DDBJ databases">
        <authorList>
            <person name="Lavstsen T."/>
            <person name="Jespersen J.S."/>
        </authorList>
    </citation>
    <scope>NUCLEOTIDE SEQUENCE</scope>
    <source>
        <tissue evidence="1">Brain</tissue>
    </source>
</reference>
<gene>
    <name evidence="1" type="primary">Nfu_g_1_022547</name>
</gene>
<protein>
    <submittedName>
        <fullName evidence="1">Uncharacterized protein</fullName>
    </submittedName>
</protein>
<reference evidence="1" key="2">
    <citation type="submission" date="2016-06" db="EMBL/GenBank/DDBJ databases">
        <title>The genome of a short-lived fish provides insights into sex chromosome evolution and the genetic control of aging.</title>
        <authorList>
            <person name="Reichwald K."/>
            <person name="Felder M."/>
            <person name="Petzold A."/>
            <person name="Koch P."/>
            <person name="Groth M."/>
            <person name="Platzer M."/>
        </authorList>
    </citation>
    <scope>NUCLEOTIDE SEQUENCE</scope>
    <source>
        <tissue evidence="1">Brain</tissue>
    </source>
</reference>
<organism evidence="1">
    <name type="scientific">Nothobranchius kuhntae</name>
    <name type="common">Beira killifish</name>
    <dbReference type="NCBI Taxonomy" id="321403"/>
    <lineage>
        <taxon>Eukaryota</taxon>
        <taxon>Metazoa</taxon>
        <taxon>Chordata</taxon>
        <taxon>Craniata</taxon>
        <taxon>Vertebrata</taxon>
        <taxon>Euteleostomi</taxon>
        <taxon>Actinopterygii</taxon>
        <taxon>Neopterygii</taxon>
        <taxon>Teleostei</taxon>
        <taxon>Neoteleostei</taxon>
        <taxon>Acanthomorphata</taxon>
        <taxon>Ovalentaria</taxon>
        <taxon>Atherinomorphae</taxon>
        <taxon>Cyprinodontiformes</taxon>
        <taxon>Nothobranchiidae</taxon>
        <taxon>Nothobranchius</taxon>
    </lineage>
</organism>
<dbReference type="AlphaFoldDB" id="A0A1A8KRF8"/>
<accession>A0A1A8KRF8</accession>
<name>A0A1A8KRF8_NOTKU</name>
<proteinExistence type="predicted"/>
<dbReference type="EMBL" id="HAEE01014917">
    <property type="protein sequence ID" value="SBR34967.1"/>
    <property type="molecule type" value="Transcribed_RNA"/>
</dbReference>
<feature type="non-terminal residue" evidence="1">
    <location>
        <position position="1"/>
    </location>
</feature>
<dbReference type="PANTHER" id="PTHR47510:SF3">
    <property type="entry name" value="ENDO_EXONUCLEASE_PHOSPHATASE DOMAIN-CONTAINING PROTEIN"/>
    <property type="match status" value="1"/>
</dbReference>
<sequence>AHLALGLSDHVTIHLIPAYKQRLKLSKPVVKSTREWNTDAADELRACFETTDWEVMKATSDSLDEFTDTVTSYIHFCQDSIIPSHTRVSYNNDKAWFTPKLKQLWLEKRDAFKRGDRDSYRDTKYRFSSSGIAQPLVILILQNKTSKYGPTIYLQSL</sequence>
<evidence type="ECO:0000313" key="1">
    <source>
        <dbReference type="EMBL" id="SBR34967.1"/>
    </source>
</evidence>